<protein>
    <recommendedName>
        <fullName evidence="9">Heme haloperoxidase family profile domain-containing protein</fullName>
    </recommendedName>
</protein>
<evidence type="ECO:0000256" key="6">
    <source>
        <dbReference type="ARBA" id="ARBA00023004"/>
    </source>
</evidence>
<evidence type="ECO:0000256" key="5">
    <source>
        <dbReference type="ARBA" id="ARBA00023002"/>
    </source>
</evidence>
<evidence type="ECO:0000313" key="10">
    <source>
        <dbReference type="EMBL" id="KIJ33933.1"/>
    </source>
</evidence>
<reference evidence="10 11" key="1">
    <citation type="submission" date="2014-06" db="EMBL/GenBank/DDBJ databases">
        <title>Evolutionary Origins and Diversification of the Mycorrhizal Mutualists.</title>
        <authorList>
            <consortium name="DOE Joint Genome Institute"/>
            <consortium name="Mycorrhizal Genomics Consortium"/>
            <person name="Kohler A."/>
            <person name="Kuo A."/>
            <person name="Nagy L.G."/>
            <person name="Floudas D."/>
            <person name="Copeland A."/>
            <person name="Barry K.W."/>
            <person name="Cichocki N."/>
            <person name="Veneault-Fourrey C."/>
            <person name="LaButti K."/>
            <person name="Lindquist E.A."/>
            <person name="Lipzen A."/>
            <person name="Lundell T."/>
            <person name="Morin E."/>
            <person name="Murat C."/>
            <person name="Riley R."/>
            <person name="Ohm R."/>
            <person name="Sun H."/>
            <person name="Tunlid A."/>
            <person name="Henrissat B."/>
            <person name="Grigoriev I.V."/>
            <person name="Hibbett D.S."/>
            <person name="Martin F."/>
        </authorList>
    </citation>
    <scope>NUCLEOTIDE SEQUENCE [LARGE SCALE GENOMIC DNA]</scope>
    <source>
        <strain evidence="10 11">SS14</strain>
    </source>
</reference>
<dbReference type="Pfam" id="PF01328">
    <property type="entry name" value="Peroxidase_2"/>
    <property type="match status" value="1"/>
</dbReference>
<feature type="signal peptide" evidence="8">
    <location>
        <begin position="1"/>
        <end position="19"/>
    </location>
</feature>
<dbReference type="Gene3D" id="1.10.489.10">
    <property type="entry name" value="Chloroperoxidase-like"/>
    <property type="match status" value="1"/>
</dbReference>
<evidence type="ECO:0000256" key="2">
    <source>
        <dbReference type="ARBA" id="ARBA00022559"/>
    </source>
</evidence>
<dbReference type="PROSITE" id="PS51405">
    <property type="entry name" value="HEME_HALOPEROXIDASE"/>
    <property type="match status" value="1"/>
</dbReference>
<feature type="domain" description="Heme haloperoxidase family profile" evidence="9">
    <location>
        <begin position="64"/>
        <end position="279"/>
    </location>
</feature>
<feature type="non-terminal residue" evidence="10">
    <location>
        <position position="1"/>
    </location>
</feature>
<keyword evidence="3" id="KW-0349">Heme</keyword>
<evidence type="ECO:0000313" key="11">
    <source>
        <dbReference type="Proteomes" id="UP000054279"/>
    </source>
</evidence>
<evidence type="ECO:0000256" key="4">
    <source>
        <dbReference type="ARBA" id="ARBA00022723"/>
    </source>
</evidence>
<evidence type="ECO:0000256" key="3">
    <source>
        <dbReference type="ARBA" id="ARBA00022617"/>
    </source>
</evidence>
<dbReference type="GO" id="GO:0004601">
    <property type="term" value="F:peroxidase activity"/>
    <property type="evidence" value="ECO:0007669"/>
    <property type="project" value="UniProtKB-KW"/>
</dbReference>
<evidence type="ECO:0000256" key="8">
    <source>
        <dbReference type="SAM" id="SignalP"/>
    </source>
</evidence>
<dbReference type="InterPro" id="IPR036851">
    <property type="entry name" value="Chloroperoxidase-like_sf"/>
</dbReference>
<keyword evidence="4" id="KW-0479">Metal-binding</keyword>
<evidence type="ECO:0000256" key="1">
    <source>
        <dbReference type="ARBA" id="ARBA00001970"/>
    </source>
</evidence>
<evidence type="ECO:0000256" key="7">
    <source>
        <dbReference type="ARBA" id="ARBA00025795"/>
    </source>
</evidence>
<dbReference type="PANTHER" id="PTHR33577">
    <property type="entry name" value="STERIGMATOCYSTIN BIOSYNTHESIS PEROXIDASE STCC-RELATED"/>
    <property type="match status" value="1"/>
</dbReference>
<name>A0A0C9TUB7_SPHS4</name>
<sequence>MAKLSALLSFSTLAIQAIAFPQYQPLAGLSERELEDILPRLNVVTPPPPPGPPSDTSVKLVNDAAHPFMPLRYGDMRGPCPGLNTLASHGYLPRNGIVTPTQIINAVQDGFNMDNRLALILTYATMLVDGNPLTNLMSIGGKSALTGLDPPKPAIIGGLDTHAVFEGDVSMTRADFFFGDNHSFNQTLFNQFANFSERFGGGNYNLTAAAEYRFFRIQQSISDNPQFSFIAPRYFTAYFEAAFPLVFFVDGRTANGQLSMENALSFFRDMHFPDDFHRA</sequence>
<keyword evidence="5" id="KW-0560">Oxidoreductase</keyword>
<keyword evidence="8" id="KW-0732">Signal</keyword>
<organism evidence="10 11">
    <name type="scientific">Sphaerobolus stellatus (strain SS14)</name>
    <dbReference type="NCBI Taxonomy" id="990650"/>
    <lineage>
        <taxon>Eukaryota</taxon>
        <taxon>Fungi</taxon>
        <taxon>Dikarya</taxon>
        <taxon>Basidiomycota</taxon>
        <taxon>Agaricomycotina</taxon>
        <taxon>Agaricomycetes</taxon>
        <taxon>Phallomycetidae</taxon>
        <taxon>Geastrales</taxon>
        <taxon>Sphaerobolaceae</taxon>
        <taxon>Sphaerobolus</taxon>
    </lineage>
</organism>
<gene>
    <name evidence="10" type="ORF">M422DRAFT_182714</name>
</gene>
<dbReference type="HOGENOM" id="CLU_029871_0_0_1"/>
<dbReference type="OrthoDB" id="407298at2759"/>
<keyword evidence="2" id="KW-0575">Peroxidase</keyword>
<proteinExistence type="inferred from homology"/>
<keyword evidence="11" id="KW-1185">Reference proteome</keyword>
<dbReference type="InterPro" id="IPR000028">
    <property type="entry name" value="Chloroperoxidase"/>
</dbReference>
<dbReference type="EMBL" id="KN837206">
    <property type="protein sequence ID" value="KIJ33933.1"/>
    <property type="molecule type" value="Genomic_DNA"/>
</dbReference>
<comment type="similarity">
    <text evidence="7">Belongs to the chloroperoxidase family.</text>
</comment>
<comment type="cofactor">
    <cofactor evidence="1">
        <name>heme b</name>
        <dbReference type="ChEBI" id="CHEBI:60344"/>
    </cofactor>
</comment>
<dbReference type="GO" id="GO:0046872">
    <property type="term" value="F:metal ion binding"/>
    <property type="evidence" value="ECO:0007669"/>
    <property type="project" value="UniProtKB-KW"/>
</dbReference>
<dbReference type="Proteomes" id="UP000054279">
    <property type="component" value="Unassembled WGS sequence"/>
</dbReference>
<keyword evidence="6" id="KW-0408">Iron</keyword>
<dbReference type="SUPFAM" id="SSF47571">
    <property type="entry name" value="Cloroperoxidase"/>
    <property type="match status" value="1"/>
</dbReference>
<feature type="chain" id="PRO_5002203778" description="Heme haloperoxidase family profile domain-containing protein" evidence="8">
    <location>
        <begin position="20"/>
        <end position="279"/>
    </location>
</feature>
<dbReference type="PANTHER" id="PTHR33577:SF16">
    <property type="entry name" value="HEME HALOPEROXIDASE FAMILY PROFILE DOMAIN-CONTAINING PROTEIN"/>
    <property type="match status" value="1"/>
</dbReference>
<accession>A0A0C9TUB7</accession>
<evidence type="ECO:0000259" key="9">
    <source>
        <dbReference type="PROSITE" id="PS51405"/>
    </source>
</evidence>
<dbReference type="AlphaFoldDB" id="A0A0C9TUB7"/>